<dbReference type="PANTHER" id="PTHR46889:SF4">
    <property type="entry name" value="TRANSPOSASE INSO FOR INSERTION SEQUENCE ELEMENT IS911B-RELATED"/>
    <property type="match status" value="1"/>
</dbReference>
<dbReference type="InterPro" id="IPR025948">
    <property type="entry name" value="HTH-like_dom"/>
</dbReference>
<evidence type="ECO:0000259" key="1">
    <source>
        <dbReference type="Pfam" id="PF13276"/>
    </source>
</evidence>
<reference evidence="2 3" key="1">
    <citation type="submission" date="2019-03" db="EMBL/GenBank/DDBJ databases">
        <authorList>
            <person name="He R.-H."/>
        </authorList>
    </citation>
    <scope>NUCLEOTIDE SEQUENCE [LARGE SCALE GENOMIC DNA]</scope>
    <source>
        <strain evidence="2 3">DSM 19624</strain>
    </source>
</reference>
<dbReference type="Proteomes" id="UP000297429">
    <property type="component" value="Unassembled WGS sequence"/>
</dbReference>
<dbReference type="RefSeq" id="WP_121282830.1">
    <property type="nucleotide sequence ID" value="NZ_RCCK01000010.1"/>
</dbReference>
<keyword evidence="3" id="KW-1185">Reference proteome</keyword>
<name>A0ABY2HPE3_9SPHI</name>
<evidence type="ECO:0000313" key="2">
    <source>
        <dbReference type="EMBL" id="TFB31500.1"/>
    </source>
</evidence>
<dbReference type="EMBL" id="SOPX01000002">
    <property type="protein sequence ID" value="TFB31500.1"/>
    <property type="molecule type" value="Genomic_DNA"/>
</dbReference>
<dbReference type="InterPro" id="IPR050900">
    <property type="entry name" value="Transposase_IS3/IS150/IS904"/>
</dbReference>
<proteinExistence type="predicted"/>
<sequence length="119" mass="14053">MCRVFRVSNSSFYYWLKNPQGKRLIDDNHLMIEISKIYAESKGCYGSPRITAELCSRGIIISRPRVARLMRRLGIKSDSVLFWAHHPPLEERDRRSLDPSVKWENRSPPIRDVMYKVLF</sequence>
<feature type="domain" description="HTH-like" evidence="1">
    <location>
        <begin position="27"/>
        <end position="77"/>
    </location>
</feature>
<evidence type="ECO:0000313" key="3">
    <source>
        <dbReference type="Proteomes" id="UP000297429"/>
    </source>
</evidence>
<accession>A0ABY2HPE3</accession>
<organism evidence="2 3">
    <name type="scientific">Pedobacter alluvionis</name>
    <dbReference type="NCBI Taxonomy" id="475253"/>
    <lineage>
        <taxon>Bacteria</taxon>
        <taxon>Pseudomonadati</taxon>
        <taxon>Bacteroidota</taxon>
        <taxon>Sphingobacteriia</taxon>
        <taxon>Sphingobacteriales</taxon>
        <taxon>Sphingobacteriaceae</taxon>
        <taxon>Pedobacter</taxon>
    </lineage>
</organism>
<dbReference type="PANTHER" id="PTHR46889">
    <property type="entry name" value="TRANSPOSASE INSF FOR INSERTION SEQUENCE IS3B-RELATED"/>
    <property type="match status" value="1"/>
</dbReference>
<comment type="caution">
    <text evidence="2">The sequence shown here is derived from an EMBL/GenBank/DDBJ whole genome shotgun (WGS) entry which is preliminary data.</text>
</comment>
<gene>
    <name evidence="2" type="ORF">E3V97_12980</name>
</gene>
<protein>
    <submittedName>
        <fullName evidence="2">Transposase</fullName>
    </submittedName>
</protein>
<dbReference type="Pfam" id="PF13276">
    <property type="entry name" value="HTH_21"/>
    <property type="match status" value="1"/>
</dbReference>